<accession>A0A918B4E9</accession>
<dbReference type="Proteomes" id="UP000654123">
    <property type="component" value="Unassembled WGS sequence"/>
</dbReference>
<evidence type="ECO:0000256" key="1">
    <source>
        <dbReference type="SAM" id="Coils"/>
    </source>
</evidence>
<organism evidence="2 3">
    <name type="scientific">Streptomyces roseolilacinus</name>
    <dbReference type="NCBI Taxonomy" id="66904"/>
    <lineage>
        <taxon>Bacteria</taxon>
        <taxon>Bacillati</taxon>
        <taxon>Actinomycetota</taxon>
        <taxon>Actinomycetes</taxon>
        <taxon>Kitasatosporales</taxon>
        <taxon>Streptomycetaceae</taxon>
        <taxon>Streptomyces</taxon>
    </lineage>
</organism>
<feature type="coiled-coil region" evidence="1">
    <location>
        <begin position="44"/>
        <end position="71"/>
    </location>
</feature>
<dbReference type="RefSeq" id="WP_189537407.1">
    <property type="nucleotide sequence ID" value="NZ_BMSV01000011.1"/>
</dbReference>
<dbReference type="AlphaFoldDB" id="A0A918B4E9"/>
<reference evidence="2" key="1">
    <citation type="journal article" date="2014" name="Int. J. Syst. Evol. Microbiol.">
        <title>Complete genome sequence of Corynebacterium casei LMG S-19264T (=DSM 44701T), isolated from a smear-ripened cheese.</title>
        <authorList>
            <consortium name="US DOE Joint Genome Institute (JGI-PGF)"/>
            <person name="Walter F."/>
            <person name="Albersmeier A."/>
            <person name="Kalinowski J."/>
            <person name="Ruckert C."/>
        </authorList>
    </citation>
    <scope>NUCLEOTIDE SEQUENCE</scope>
    <source>
        <strain evidence="2">JCM 4335</strain>
    </source>
</reference>
<protein>
    <submittedName>
        <fullName evidence="2">Uncharacterized protein</fullName>
    </submittedName>
</protein>
<evidence type="ECO:0000313" key="3">
    <source>
        <dbReference type="Proteomes" id="UP000654123"/>
    </source>
</evidence>
<sequence length="148" mass="15815">MEAELVALASAGAAALVQQMVGEAWEQARGRVAVFFARRSGRDVAVIDGELEEARAELVEAERSGDEETRTEALAEWRGRMRRALRNDPAAATELRALLDELEGPSAEPRQAVRIHNTVSGVTQNGTLIQIGTIGRVDGVDLGGPRAG</sequence>
<keyword evidence="3" id="KW-1185">Reference proteome</keyword>
<dbReference type="EMBL" id="BMSV01000011">
    <property type="protein sequence ID" value="GGQ25397.1"/>
    <property type="molecule type" value="Genomic_DNA"/>
</dbReference>
<proteinExistence type="predicted"/>
<comment type="caution">
    <text evidence="2">The sequence shown here is derived from an EMBL/GenBank/DDBJ whole genome shotgun (WGS) entry which is preliminary data.</text>
</comment>
<gene>
    <name evidence="2" type="ORF">GCM10010249_50290</name>
</gene>
<reference evidence="2" key="2">
    <citation type="submission" date="2020-09" db="EMBL/GenBank/DDBJ databases">
        <authorList>
            <person name="Sun Q."/>
            <person name="Ohkuma M."/>
        </authorList>
    </citation>
    <scope>NUCLEOTIDE SEQUENCE</scope>
    <source>
        <strain evidence="2">JCM 4335</strain>
    </source>
</reference>
<keyword evidence="1" id="KW-0175">Coiled coil</keyword>
<name>A0A918B4E9_9ACTN</name>
<evidence type="ECO:0000313" key="2">
    <source>
        <dbReference type="EMBL" id="GGQ25397.1"/>
    </source>
</evidence>